<dbReference type="EMBL" id="BAABHW010000006">
    <property type="protein sequence ID" value="GAA5080363.1"/>
    <property type="molecule type" value="Genomic_DNA"/>
</dbReference>
<evidence type="ECO:0000256" key="3">
    <source>
        <dbReference type="ARBA" id="ARBA00013080"/>
    </source>
</evidence>
<dbReference type="SUPFAM" id="SSF54506">
    <property type="entry name" value="Diaminopimelate epimerase-like"/>
    <property type="match status" value="2"/>
</dbReference>
<evidence type="ECO:0000256" key="9">
    <source>
        <dbReference type="PROSITE-ProRule" id="PRU10125"/>
    </source>
</evidence>
<proteinExistence type="inferred from homology"/>
<dbReference type="PANTHER" id="PTHR31689">
    <property type="entry name" value="DIAMINOPIMELATE EPIMERASE, CHLOROPLASTIC"/>
    <property type="match status" value="1"/>
</dbReference>
<evidence type="ECO:0000256" key="8">
    <source>
        <dbReference type="HAMAP-Rule" id="MF_00197"/>
    </source>
</evidence>
<feature type="binding site" evidence="8">
    <location>
        <begin position="258"/>
        <end position="259"/>
    </location>
    <ligand>
        <name>substrate</name>
    </ligand>
</feature>
<evidence type="ECO:0000313" key="10">
    <source>
        <dbReference type="EMBL" id="GAA5080363.1"/>
    </source>
</evidence>
<feature type="binding site" evidence="8">
    <location>
        <position position="70"/>
    </location>
    <ligand>
        <name>substrate</name>
    </ligand>
</feature>
<evidence type="ECO:0000256" key="1">
    <source>
        <dbReference type="ARBA" id="ARBA00005196"/>
    </source>
</evidence>
<gene>
    <name evidence="8 10" type="primary">dapF</name>
    <name evidence="10" type="ORF">GCM10023209_33850</name>
</gene>
<keyword evidence="8" id="KW-0963">Cytoplasm</keyword>
<feature type="binding site" evidence="8">
    <location>
        <position position="103"/>
    </location>
    <ligand>
        <name>substrate</name>
    </ligand>
</feature>
<name>A0ABP9LKW7_9RHOB</name>
<feature type="binding site" evidence="8">
    <location>
        <position position="240"/>
    </location>
    <ligand>
        <name>substrate</name>
    </ligand>
</feature>
<evidence type="ECO:0000256" key="4">
    <source>
        <dbReference type="ARBA" id="ARBA00022605"/>
    </source>
</evidence>
<dbReference type="InterPro" id="IPR018510">
    <property type="entry name" value="DAP_epimerase_AS"/>
</dbReference>
<sequence>MIKSQLLYQLSYGPTQAGYLRREARGVKRKSGTFSKKGFPARRTACIRARMSDLSQTSGTPFMKMHGLGNDFVVIDARETDAAITAPLARALADRHRGVGFDQLAVIEQGQAADLRLTFFNADGSLSAACGNATRCIARHEMDRTGAAEVTLQTERGILIARDAGGALTSVNMGPPVLDWREIPLAEDVDPLHLPIAGDPVATGMGNPHCTFFVDDAEAVDLATRGPEIEHHPLYPERTNVQFASVIGPDHLRMRVWERGTGITLASGSSSCAVAVAAARRGLTGRSVRLTLDGGDIQIEWRDDGVWMTGPTAHVFTGVLTPEFLRGL</sequence>
<dbReference type="InterPro" id="IPR001653">
    <property type="entry name" value="DAP_epimerase_DapF"/>
</dbReference>
<comment type="subunit">
    <text evidence="8">Homodimer.</text>
</comment>
<comment type="catalytic activity">
    <reaction evidence="7 8">
        <text>(2S,6S)-2,6-diaminopimelate = meso-2,6-diaminopimelate</text>
        <dbReference type="Rhea" id="RHEA:15393"/>
        <dbReference type="ChEBI" id="CHEBI:57609"/>
        <dbReference type="ChEBI" id="CHEBI:57791"/>
        <dbReference type="EC" id="5.1.1.7"/>
    </reaction>
</comment>
<keyword evidence="6 8" id="KW-0413">Isomerase</keyword>
<dbReference type="Proteomes" id="UP001499910">
    <property type="component" value="Unassembled WGS sequence"/>
</dbReference>
<feature type="active site" description="Proton donor" evidence="8">
    <location>
        <position position="130"/>
    </location>
</feature>
<feature type="site" description="Could be important to modulate the pK values of the two catalytic cysteine residues" evidence="8">
    <location>
        <position position="258"/>
    </location>
</feature>
<dbReference type="PROSITE" id="PS01326">
    <property type="entry name" value="DAP_EPIMERASE"/>
    <property type="match status" value="1"/>
</dbReference>
<evidence type="ECO:0000313" key="11">
    <source>
        <dbReference type="Proteomes" id="UP001499910"/>
    </source>
</evidence>
<feature type="binding site" evidence="8">
    <location>
        <begin position="268"/>
        <end position="269"/>
    </location>
    <ligand>
        <name>substrate</name>
    </ligand>
</feature>
<comment type="similarity">
    <text evidence="2 8">Belongs to the diaminopimelate epimerase family.</text>
</comment>
<dbReference type="Gene3D" id="3.10.310.10">
    <property type="entry name" value="Diaminopimelate Epimerase, Chain A, domain 1"/>
    <property type="match status" value="2"/>
</dbReference>
<feature type="binding site" evidence="8">
    <location>
        <position position="207"/>
    </location>
    <ligand>
        <name>substrate</name>
    </ligand>
</feature>
<organism evidence="10 11">
    <name type="scientific">[Roseibacterium] beibuensis</name>
    <dbReference type="NCBI Taxonomy" id="1193142"/>
    <lineage>
        <taxon>Bacteria</taxon>
        <taxon>Pseudomonadati</taxon>
        <taxon>Pseudomonadota</taxon>
        <taxon>Alphaproteobacteria</taxon>
        <taxon>Rhodobacterales</taxon>
        <taxon>Roseobacteraceae</taxon>
        <taxon>Roseicyclus</taxon>
    </lineage>
</organism>
<dbReference type="EC" id="5.1.1.7" evidence="3 8"/>
<keyword evidence="5 8" id="KW-0457">Lysine biosynthesis</keyword>
<evidence type="ECO:0000256" key="5">
    <source>
        <dbReference type="ARBA" id="ARBA00023154"/>
    </source>
</evidence>
<feature type="binding site" evidence="8">
    <location>
        <position position="121"/>
    </location>
    <ligand>
        <name>substrate</name>
    </ligand>
</feature>
<evidence type="ECO:0000256" key="7">
    <source>
        <dbReference type="ARBA" id="ARBA00051712"/>
    </source>
</evidence>
<dbReference type="Pfam" id="PF01678">
    <property type="entry name" value="DAP_epimerase"/>
    <property type="match status" value="2"/>
</dbReference>
<dbReference type="PANTHER" id="PTHR31689:SF0">
    <property type="entry name" value="DIAMINOPIMELATE EPIMERASE"/>
    <property type="match status" value="1"/>
</dbReference>
<dbReference type="NCBIfam" id="TIGR00652">
    <property type="entry name" value="DapF"/>
    <property type="match status" value="1"/>
</dbReference>
<feature type="binding site" evidence="8">
    <location>
        <begin position="131"/>
        <end position="132"/>
    </location>
    <ligand>
        <name>substrate</name>
    </ligand>
</feature>
<feature type="active site" evidence="9">
    <location>
        <position position="130"/>
    </location>
</feature>
<reference evidence="11" key="1">
    <citation type="journal article" date="2019" name="Int. J. Syst. Evol. Microbiol.">
        <title>The Global Catalogue of Microorganisms (GCM) 10K type strain sequencing project: providing services to taxonomists for standard genome sequencing and annotation.</title>
        <authorList>
            <consortium name="The Broad Institute Genomics Platform"/>
            <consortium name="The Broad Institute Genome Sequencing Center for Infectious Disease"/>
            <person name="Wu L."/>
            <person name="Ma J."/>
        </authorList>
    </citation>
    <scope>NUCLEOTIDE SEQUENCE [LARGE SCALE GENOMIC DNA]</scope>
    <source>
        <strain evidence="11">JCM 18015</strain>
    </source>
</reference>
<evidence type="ECO:0000256" key="2">
    <source>
        <dbReference type="ARBA" id="ARBA00010219"/>
    </source>
</evidence>
<accession>A0ABP9LKW7</accession>
<comment type="caution">
    <text evidence="8">Lacks conserved residue(s) required for the propagation of feature annotation.</text>
</comment>
<keyword evidence="11" id="KW-1185">Reference proteome</keyword>
<feature type="site" description="Could be important to modulate the pK values of the two catalytic cysteine residues" evidence="8">
    <location>
        <position position="209"/>
    </location>
</feature>
<comment type="pathway">
    <text evidence="1 8">Amino-acid biosynthesis; L-lysine biosynthesis via DAP pathway; DL-2,6-diaminopimelate from LL-2,6-diaminopimelate: step 1/1.</text>
</comment>
<protein>
    <recommendedName>
        <fullName evidence="3 8">Diaminopimelate epimerase</fullName>
        <shortName evidence="8">DAP epimerase</shortName>
        <ecNumber evidence="3 8">5.1.1.7</ecNumber>
    </recommendedName>
    <alternativeName>
        <fullName evidence="8">PLP-independent amino acid racemase</fullName>
    </alternativeName>
</protein>
<keyword evidence="4 8" id="KW-0028">Amino-acid biosynthesis</keyword>
<evidence type="ECO:0000256" key="6">
    <source>
        <dbReference type="ARBA" id="ARBA00023235"/>
    </source>
</evidence>
<comment type="subcellular location">
    <subcellularLocation>
        <location evidence="8">Cytoplasm</location>
    </subcellularLocation>
</comment>
<dbReference type="HAMAP" id="MF_00197">
    <property type="entry name" value="DAP_epimerase"/>
    <property type="match status" value="1"/>
</dbReference>
<comment type="caution">
    <text evidence="10">The sequence shown here is derived from an EMBL/GenBank/DDBJ whole genome shotgun (WGS) entry which is preliminary data.</text>
</comment>
<comment type="function">
    <text evidence="8">Catalyzes the stereoinversion of LL-2,6-diaminopimelate (L,L-DAP) to meso-diaminopimelate (meso-DAP), a precursor of L-lysine and an essential component of the bacterial peptidoglycan.</text>
</comment>